<dbReference type="InParanoid" id="A0A1Y2EQ48"/>
<dbReference type="AlphaFoldDB" id="A0A1Y2EQ48"/>
<accession>A0A1Y2EQ48</accession>
<comment type="caution">
    <text evidence="2">The sequence shown here is derived from an EMBL/GenBank/DDBJ whole genome shotgun (WGS) entry which is preliminary data.</text>
</comment>
<proteinExistence type="predicted"/>
<dbReference type="Proteomes" id="UP000193467">
    <property type="component" value="Unassembled WGS sequence"/>
</dbReference>
<feature type="region of interest" description="Disordered" evidence="1">
    <location>
        <begin position="288"/>
        <end position="308"/>
    </location>
</feature>
<dbReference type="EMBL" id="MCGR01000045">
    <property type="protein sequence ID" value="ORY73652.1"/>
    <property type="molecule type" value="Genomic_DNA"/>
</dbReference>
<feature type="compositionally biased region" description="Basic and acidic residues" evidence="1">
    <location>
        <begin position="293"/>
        <end position="305"/>
    </location>
</feature>
<gene>
    <name evidence="2" type="ORF">BCR35DRAFT_333655</name>
</gene>
<reference evidence="2 3" key="1">
    <citation type="submission" date="2016-07" db="EMBL/GenBank/DDBJ databases">
        <title>Pervasive Adenine N6-methylation of Active Genes in Fungi.</title>
        <authorList>
            <consortium name="DOE Joint Genome Institute"/>
            <person name="Mondo S.J."/>
            <person name="Dannebaum R.O."/>
            <person name="Kuo R.C."/>
            <person name="Labutti K."/>
            <person name="Haridas S."/>
            <person name="Kuo A."/>
            <person name="Salamov A."/>
            <person name="Ahrendt S.R."/>
            <person name="Lipzen A."/>
            <person name="Sullivan W."/>
            <person name="Andreopoulos W.B."/>
            <person name="Clum A."/>
            <person name="Lindquist E."/>
            <person name="Daum C."/>
            <person name="Ramamoorthy G.K."/>
            <person name="Gryganskyi A."/>
            <person name="Culley D."/>
            <person name="Magnuson J.K."/>
            <person name="James T.Y."/>
            <person name="O'Malley M.A."/>
            <person name="Stajich J.E."/>
            <person name="Spatafora J.W."/>
            <person name="Visel A."/>
            <person name="Grigoriev I.V."/>
        </authorList>
    </citation>
    <scope>NUCLEOTIDE SEQUENCE [LARGE SCALE GENOMIC DNA]</scope>
    <source>
        <strain evidence="2 3">62-1032</strain>
    </source>
</reference>
<name>A0A1Y2EQ48_9BASI</name>
<feature type="compositionally biased region" description="Basic and acidic residues" evidence="1">
    <location>
        <begin position="176"/>
        <end position="185"/>
    </location>
</feature>
<evidence type="ECO:0000313" key="3">
    <source>
        <dbReference type="Proteomes" id="UP000193467"/>
    </source>
</evidence>
<keyword evidence="3" id="KW-1185">Reference proteome</keyword>
<evidence type="ECO:0000313" key="2">
    <source>
        <dbReference type="EMBL" id="ORY73652.1"/>
    </source>
</evidence>
<sequence length="331" mass="35624">MATASFIEAPAAPFEPSPLVPRVVFNGPAPALPPPRPSPSESQSPAPKPPSPSKSAHWSIEETSRLLQCTSFVEAFRWEDVYPQLETSRPLSSIKAQFKVYKARYYYPEGPLVSPDLTPWKAEHAELVGLLKMERRQEWVEIQRLLGSGRSIEEIQRRAGARKRRCSTSKAPAVKADTKATDRRSNQSSPPAPSADCDAAIAPAALNSIFAVPCPVAASGPARRIPVTTQHVATSQRPGPSTSSSSAAYDVLSTIADILFPSTPAPPKGVVHATPSICRCCSKPINTKGAKRTHGEEGSKEGETVKRRRVDQAELGVQEAVDEGEGYAGWA</sequence>
<evidence type="ECO:0000256" key="1">
    <source>
        <dbReference type="SAM" id="MobiDB-lite"/>
    </source>
</evidence>
<feature type="region of interest" description="Disordered" evidence="1">
    <location>
        <begin position="25"/>
        <end position="57"/>
    </location>
</feature>
<protein>
    <submittedName>
        <fullName evidence="2">Uncharacterized protein</fullName>
    </submittedName>
</protein>
<organism evidence="2 3">
    <name type="scientific">Leucosporidium creatinivorum</name>
    <dbReference type="NCBI Taxonomy" id="106004"/>
    <lineage>
        <taxon>Eukaryota</taxon>
        <taxon>Fungi</taxon>
        <taxon>Dikarya</taxon>
        <taxon>Basidiomycota</taxon>
        <taxon>Pucciniomycotina</taxon>
        <taxon>Microbotryomycetes</taxon>
        <taxon>Leucosporidiales</taxon>
        <taxon>Leucosporidium</taxon>
    </lineage>
</organism>
<feature type="region of interest" description="Disordered" evidence="1">
    <location>
        <begin position="157"/>
        <end position="196"/>
    </location>
</feature>